<proteinExistence type="inferred from homology"/>
<dbReference type="SMART" id="SM01010">
    <property type="entry name" value="AMPKBI"/>
    <property type="match status" value="1"/>
</dbReference>
<dbReference type="PANTHER" id="PTHR46316">
    <property type="entry name" value="SNF1-RELATED PROTEIN KINASE REGULATORY SUBUNIT BETA-1"/>
    <property type="match status" value="1"/>
</dbReference>
<dbReference type="InterPro" id="IPR013783">
    <property type="entry name" value="Ig-like_fold"/>
</dbReference>
<dbReference type="InterPro" id="IPR043554">
    <property type="entry name" value="KINB"/>
</dbReference>
<dbReference type="InterPro" id="IPR032640">
    <property type="entry name" value="AMPK1_CBM"/>
</dbReference>
<dbReference type="SUPFAM" id="SSF160219">
    <property type="entry name" value="AMPKBI-like"/>
    <property type="match status" value="1"/>
</dbReference>
<evidence type="ECO:0000313" key="5">
    <source>
        <dbReference type="Proteomes" id="UP001159364"/>
    </source>
</evidence>
<dbReference type="Gene3D" id="2.60.40.10">
    <property type="entry name" value="Immunoglobulins"/>
    <property type="match status" value="1"/>
</dbReference>
<evidence type="ECO:0000256" key="1">
    <source>
        <dbReference type="ARBA" id="ARBA00010926"/>
    </source>
</evidence>
<dbReference type="Pfam" id="PF04739">
    <property type="entry name" value="AMPKBI"/>
    <property type="match status" value="1"/>
</dbReference>
<dbReference type="InterPro" id="IPR014756">
    <property type="entry name" value="Ig_E-set"/>
</dbReference>
<comment type="similarity">
    <text evidence="1">Belongs to the 5'-AMP-activated protein kinase beta subunit family.</text>
</comment>
<reference evidence="4 5" key="1">
    <citation type="submission" date="2021-09" db="EMBL/GenBank/DDBJ databases">
        <title>Genomic insights and catalytic innovation underlie evolution of tropane alkaloids biosynthesis.</title>
        <authorList>
            <person name="Wang Y.-J."/>
            <person name="Tian T."/>
            <person name="Huang J.-P."/>
            <person name="Huang S.-X."/>
        </authorList>
    </citation>
    <scope>NUCLEOTIDE SEQUENCE [LARGE SCALE GENOMIC DNA]</scope>
    <source>
        <strain evidence="4">KIB-2018</strain>
        <tissue evidence="4">Leaf</tissue>
    </source>
</reference>
<gene>
    <name evidence="4" type="ORF">K2173_007618</name>
</gene>
<evidence type="ECO:0000256" key="2">
    <source>
        <dbReference type="SAM" id="MobiDB-lite"/>
    </source>
</evidence>
<sequence length="297" mass="33467">MASSMGNASGKSDGDGTCEMKDEEGYEQQYMGLIGHGCDEHVGYTQGSYAEADSMLASPRLNLRLYQNPRLTFSPQVSELMQVHNYAFSHSTTDIMDFFGERPIPVLITWSYGGSEVAVTGSWDNWERREQLQSSGKDLVLIKMLPSGVYHYGFIVDEHLRYAPELPWECDNSGTAYNILDVQEHVPELQDSLAEFQPPSSPLSSYNNEPLTDDDFSKPPPDMPTQLQFISPQLQLTTSHESPATPRHETLNHLYIHKTDDSNRSSSSSDHSPVALASTYRFLQKYVTVVLYKPRRE</sequence>
<dbReference type="CDD" id="cd02859">
    <property type="entry name" value="E_set_AMPKbeta_like_N"/>
    <property type="match status" value="1"/>
</dbReference>
<evidence type="ECO:0000313" key="4">
    <source>
        <dbReference type="EMBL" id="KAJ8748628.1"/>
    </source>
</evidence>
<dbReference type="AlphaFoldDB" id="A0AAV8S9A9"/>
<dbReference type="InterPro" id="IPR006828">
    <property type="entry name" value="ASC_dom"/>
</dbReference>
<dbReference type="SUPFAM" id="SSF81296">
    <property type="entry name" value="E set domains"/>
    <property type="match status" value="1"/>
</dbReference>
<dbReference type="Gene3D" id="6.20.250.60">
    <property type="match status" value="1"/>
</dbReference>
<protein>
    <recommendedName>
        <fullName evidence="3">Association with the SNF1 complex (ASC) domain-containing protein</fullName>
    </recommendedName>
</protein>
<feature type="domain" description="Association with the SNF1 complex (ASC)" evidence="3">
    <location>
        <begin position="199"/>
        <end position="295"/>
    </location>
</feature>
<accession>A0AAV8S9A9</accession>
<name>A0AAV8S9A9_9ROSI</name>
<dbReference type="Pfam" id="PF16561">
    <property type="entry name" value="AMPK1_CBM"/>
    <property type="match status" value="1"/>
</dbReference>
<dbReference type="GO" id="GO:0009507">
    <property type="term" value="C:chloroplast"/>
    <property type="evidence" value="ECO:0007669"/>
    <property type="project" value="UniProtKB-ARBA"/>
</dbReference>
<dbReference type="EMBL" id="JAIWQS010000012">
    <property type="protein sequence ID" value="KAJ8748628.1"/>
    <property type="molecule type" value="Genomic_DNA"/>
</dbReference>
<keyword evidence="5" id="KW-1185">Reference proteome</keyword>
<evidence type="ECO:0000259" key="3">
    <source>
        <dbReference type="SMART" id="SM01010"/>
    </source>
</evidence>
<dbReference type="InterPro" id="IPR037256">
    <property type="entry name" value="ASC_dom_sf"/>
</dbReference>
<feature type="region of interest" description="Disordered" evidence="2">
    <location>
        <begin position="194"/>
        <end position="221"/>
    </location>
</feature>
<organism evidence="4 5">
    <name type="scientific">Erythroxylum novogranatense</name>
    <dbReference type="NCBI Taxonomy" id="1862640"/>
    <lineage>
        <taxon>Eukaryota</taxon>
        <taxon>Viridiplantae</taxon>
        <taxon>Streptophyta</taxon>
        <taxon>Embryophyta</taxon>
        <taxon>Tracheophyta</taxon>
        <taxon>Spermatophyta</taxon>
        <taxon>Magnoliopsida</taxon>
        <taxon>eudicotyledons</taxon>
        <taxon>Gunneridae</taxon>
        <taxon>Pentapetalae</taxon>
        <taxon>rosids</taxon>
        <taxon>fabids</taxon>
        <taxon>Malpighiales</taxon>
        <taxon>Erythroxylaceae</taxon>
        <taxon>Erythroxylum</taxon>
    </lineage>
</organism>
<comment type="caution">
    <text evidence="4">The sequence shown here is derived from an EMBL/GenBank/DDBJ whole genome shotgun (WGS) entry which is preliminary data.</text>
</comment>
<dbReference type="Proteomes" id="UP001159364">
    <property type="component" value="Linkage Group LG12"/>
</dbReference>
<feature type="region of interest" description="Disordered" evidence="2">
    <location>
        <begin position="1"/>
        <end position="20"/>
    </location>
</feature>
<dbReference type="PANTHER" id="PTHR46316:SF6">
    <property type="entry name" value="ASSOCIATION WITH THE SNF1 COMPLEX (ASC) DOMAIN-CONTAINING PROTEIN"/>
    <property type="match status" value="1"/>
</dbReference>
<feature type="compositionally biased region" description="Polar residues" evidence="2">
    <location>
        <begin position="1"/>
        <end position="10"/>
    </location>
</feature>